<reference evidence="3" key="2">
    <citation type="submission" date="2021-04" db="EMBL/GenBank/DDBJ databases">
        <authorList>
            <person name="Gilroy R."/>
        </authorList>
    </citation>
    <scope>NUCLEOTIDE SEQUENCE</scope>
    <source>
        <strain evidence="3">CHK196-3914</strain>
    </source>
</reference>
<evidence type="ECO:0000256" key="1">
    <source>
        <dbReference type="ARBA" id="ARBA00043967"/>
    </source>
</evidence>
<dbReference type="InterPro" id="IPR055346">
    <property type="entry name" value="Fe-S_cluster_assembly_SufBD"/>
</dbReference>
<reference evidence="3" key="1">
    <citation type="journal article" date="2021" name="PeerJ">
        <title>Extensive microbial diversity within the chicken gut microbiome revealed by metagenomics and culture.</title>
        <authorList>
            <person name="Gilroy R."/>
            <person name="Ravi A."/>
            <person name="Getino M."/>
            <person name="Pursley I."/>
            <person name="Horton D.L."/>
            <person name="Alikhan N.F."/>
            <person name="Baker D."/>
            <person name="Gharbi K."/>
            <person name="Hall N."/>
            <person name="Watson M."/>
            <person name="Adriaenssens E.M."/>
            <person name="Foster-Nyarko E."/>
            <person name="Jarju S."/>
            <person name="Secka A."/>
            <person name="Antonio M."/>
            <person name="Oren A."/>
            <person name="Chaudhuri R.R."/>
            <person name="La Ragione R."/>
            <person name="Hildebrand F."/>
            <person name="Pallen M.J."/>
        </authorList>
    </citation>
    <scope>NUCLEOTIDE SEQUENCE</scope>
    <source>
        <strain evidence="3">CHK196-3914</strain>
    </source>
</reference>
<evidence type="ECO:0000313" key="3">
    <source>
        <dbReference type="EMBL" id="HIZ75327.1"/>
    </source>
</evidence>
<accession>A0A9D2GAQ5</accession>
<protein>
    <submittedName>
        <fullName evidence="3">SufD family Fe-S cluster assembly protein</fullName>
    </submittedName>
</protein>
<name>A0A9D2GAQ5_9FIRM</name>
<dbReference type="PANTHER" id="PTHR30508:SF1">
    <property type="entry name" value="UPF0051 PROTEIN ABCI8, CHLOROPLASTIC-RELATED"/>
    <property type="match status" value="1"/>
</dbReference>
<dbReference type="PANTHER" id="PTHR30508">
    <property type="entry name" value="FES CLUSTER ASSEMBLY PROTEIN SUF"/>
    <property type="match status" value="1"/>
</dbReference>
<sequence>MESNNKVELDKVTQDVLNVIDSYGFKQEGAYNLRLNGMAVCRGDSRHINIVTKEDKPGIDIHISGEAKDEMVHIPVVMSQEGVDIVYNDFYIEDGADVTIIAGCGIHGEGCSETRHDGIHAFHVGKGCNVKYIENHYAEGNGTGQKVLNPVTKIYVGEDSVFTLETTQIKGVDATERENYIELAENAKLFVTEKLMTDEGQTAVSNMDVELNGENSSARIVSRSVGKGNSKQVFHPKAIGNNSCHAHVQCDSIIMEGAEISSIPEIDARHVDAQIIHEAAIGRINDEQLIKLRTFGMTEEEAEAVIIESFLK</sequence>
<dbReference type="Proteomes" id="UP000824116">
    <property type="component" value="Unassembled WGS sequence"/>
</dbReference>
<dbReference type="SUPFAM" id="SSF101960">
    <property type="entry name" value="Stabilizer of iron transporter SufD"/>
    <property type="match status" value="1"/>
</dbReference>
<dbReference type="Pfam" id="PF01458">
    <property type="entry name" value="SUFBD_core"/>
    <property type="match status" value="1"/>
</dbReference>
<organism evidence="3 4">
    <name type="scientific">Candidatus Mediterraneibacter stercoravium</name>
    <dbReference type="NCBI Taxonomy" id="2838685"/>
    <lineage>
        <taxon>Bacteria</taxon>
        <taxon>Bacillati</taxon>
        <taxon>Bacillota</taxon>
        <taxon>Clostridia</taxon>
        <taxon>Lachnospirales</taxon>
        <taxon>Lachnospiraceae</taxon>
        <taxon>Mediterraneibacter</taxon>
    </lineage>
</organism>
<comment type="caution">
    <text evidence="3">The sequence shown here is derived from an EMBL/GenBank/DDBJ whole genome shotgun (WGS) entry which is preliminary data.</text>
</comment>
<feature type="domain" description="SUF system FeS cluster assembly SufBD core" evidence="2">
    <location>
        <begin position="92"/>
        <end position="310"/>
    </location>
</feature>
<dbReference type="AlphaFoldDB" id="A0A9D2GAQ5"/>
<proteinExistence type="inferred from homology"/>
<dbReference type="InterPro" id="IPR037284">
    <property type="entry name" value="SUF_FeS_clus_asmbl_SufBD_sf"/>
</dbReference>
<dbReference type="InterPro" id="IPR000825">
    <property type="entry name" value="SUF_FeS_clus_asmbl_SufBD_core"/>
</dbReference>
<gene>
    <name evidence="3" type="ORF">H9723_08840</name>
</gene>
<evidence type="ECO:0000259" key="2">
    <source>
        <dbReference type="Pfam" id="PF01458"/>
    </source>
</evidence>
<dbReference type="GO" id="GO:0016226">
    <property type="term" value="P:iron-sulfur cluster assembly"/>
    <property type="evidence" value="ECO:0007669"/>
    <property type="project" value="InterPro"/>
</dbReference>
<comment type="similarity">
    <text evidence="1">Belongs to the iron-sulfur cluster assembly SufBD family.</text>
</comment>
<dbReference type="EMBL" id="DXAY01000206">
    <property type="protein sequence ID" value="HIZ75327.1"/>
    <property type="molecule type" value="Genomic_DNA"/>
</dbReference>
<evidence type="ECO:0000313" key="4">
    <source>
        <dbReference type="Proteomes" id="UP000824116"/>
    </source>
</evidence>